<organism evidence="5">
    <name type="scientific">Schistosoma curassoni</name>
    <dbReference type="NCBI Taxonomy" id="6186"/>
    <lineage>
        <taxon>Eukaryota</taxon>
        <taxon>Metazoa</taxon>
        <taxon>Spiralia</taxon>
        <taxon>Lophotrochozoa</taxon>
        <taxon>Platyhelminthes</taxon>
        <taxon>Trematoda</taxon>
        <taxon>Digenea</taxon>
        <taxon>Strigeidida</taxon>
        <taxon>Schistosomatoidea</taxon>
        <taxon>Schistosomatidae</taxon>
        <taxon>Schistosoma</taxon>
    </lineage>
</organism>
<evidence type="ECO:0000256" key="1">
    <source>
        <dbReference type="SAM" id="MobiDB-lite"/>
    </source>
</evidence>
<keyword evidence="4" id="KW-1185">Reference proteome</keyword>
<keyword evidence="2" id="KW-1133">Transmembrane helix</keyword>
<feature type="transmembrane region" description="Helical" evidence="2">
    <location>
        <begin position="299"/>
        <end position="319"/>
    </location>
</feature>
<dbReference type="EMBL" id="UZAK01047896">
    <property type="protein sequence ID" value="VDP77139.1"/>
    <property type="molecule type" value="Genomic_DNA"/>
</dbReference>
<gene>
    <name evidence="3" type="ORF">SCUD_LOCUS21946</name>
</gene>
<evidence type="ECO:0000313" key="3">
    <source>
        <dbReference type="EMBL" id="VDP77139.1"/>
    </source>
</evidence>
<reference evidence="3 4" key="2">
    <citation type="submission" date="2018-11" db="EMBL/GenBank/DDBJ databases">
        <authorList>
            <consortium name="Pathogen Informatics"/>
        </authorList>
    </citation>
    <scope>NUCLEOTIDE SEQUENCE [LARGE SCALE GENOMIC DNA]</scope>
    <source>
        <strain evidence="3">Dakar</strain>
        <strain evidence="4">Dakar, Senegal</strain>
    </source>
</reference>
<protein>
    <submittedName>
        <fullName evidence="3 5">Uncharacterized protein</fullName>
    </submittedName>
</protein>
<dbReference type="AlphaFoldDB" id="A0A183L3N8"/>
<reference evidence="5" key="1">
    <citation type="submission" date="2016-06" db="UniProtKB">
        <authorList>
            <consortium name="WormBaseParasite"/>
        </authorList>
    </citation>
    <scope>IDENTIFICATION</scope>
</reference>
<evidence type="ECO:0000313" key="4">
    <source>
        <dbReference type="Proteomes" id="UP000279833"/>
    </source>
</evidence>
<dbReference type="Proteomes" id="UP000279833">
    <property type="component" value="Unassembled WGS sequence"/>
</dbReference>
<keyword evidence="2" id="KW-0472">Membrane</keyword>
<evidence type="ECO:0000256" key="2">
    <source>
        <dbReference type="SAM" id="Phobius"/>
    </source>
</evidence>
<accession>A0A183L3N8</accession>
<keyword evidence="2" id="KW-0812">Transmembrane</keyword>
<name>A0A183L3N8_9TREM</name>
<sequence>MVAGDQQLVHTPFVPSGSWSPCAPLVCDSVKAPNIRFSSSHFRKQHLHHEKVLMASYKRQSLSDKSVNAHLPDKHNSISTPDSNISNRPVVASSTADSIHLTVKPPSTSNVQNTTKFQKDSISMKNISSSVHDMFQTYSDLSERYNIIYKDNSNNKNTNEEENNSFPVRKQHKRQPSAPPVLYNSPDLSHTYDTFTHSSEPINIMQKSNEWHDTLLDDLKGSEYQCQRKSEHVDENRSMKLVDSHKFNNIRSPSMEYISSLSGSKPNQKVGGKCYFHTSCLLSAKFYVFCFFSQKLFSTFKCSLFILLFIVVETALLNIY</sequence>
<evidence type="ECO:0000313" key="5">
    <source>
        <dbReference type="WBParaSite" id="SCUD_0002194901-mRNA-1"/>
    </source>
</evidence>
<feature type="region of interest" description="Disordered" evidence="1">
    <location>
        <begin position="151"/>
        <end position="185"/>
    </location>
</feature>
<dbReference type="WBParaSite" id="SCUD_0002194901-mRNA-1">
    <property type="protein sequence ID" value="SCUD_0002194901-mRNA-1"/>
    <property type="gene ID" value="SCUD_0002194901"/>
</dbReference>
<proteinExistence type="predicted"/>